<name>A0ABV3TKN5_9RHOB</name>
<evidence type="ECO:0000313" key="2">
    <source>
        <dbReference type="Proteomes" id="UP001557465"/>
    </source>
</evidence>
<sequence>MLRQGLKYSVKVSEALADGPAFHCSTSGICASFGKSFTFVRAPLSHECYKRNVSLALLSMIALDDASTRKPDCCRGYNLDIARKAGP</sequence>
<gene>
    <name evidence="1" type="ORF">AB4874_10950</name>
</gene>
<organism evidence="1 2">
    <name type="scientific">Thioclava arctica</name>
    <dbReference type="NCBI Taxonomy" id="3238301"/>
    <lineage>
        <taxon>Bacteria</taxon>
        <taxon>Pseudomonadati</taxon>
        <taxon>Pseudomonadota</taxon>
        <taxon>Alphaproteobacteria</taxon>
        <taxon>Rhodobacterales</taxon>
        <taxon>Paracoccaceae</taxon>
        <taxon>Thioclava</taxon>
    </lineage>
</organism>
<evidence type="ECO:0000313" key="1">
    <source>
        <dbReference type="EMBL" id="MEX1662161.1"/>
    </source>
</evidence>
<dbReference type="EMBL" id="JBFRYC010000005">
    <property type="protein sequence ID" value="MEX1662161.1"/>
    <property type="molecule type" value="Genomic_DNA"/>
</dbReference>
<accession>A0ABV3TKN5</accession>
<proteinExistence type="predicted"/>
<reference evidence="1 2" key="1">
    <citation type="journal article" date="2011" name="Int. J. Syst. Evol. Microbiol.">
        <title>Zhongshania antarctica gen. nov., sp. nov. and Zhongshania guokunii sp. nov., gammaproteobacteria respectively isolated from coastal attached (fast) ice and surface seawater of the Antarctic.</title>
        <authorList>
            <person name="Li H.J."/>
            <person name="Zhang X.Y."/>
            <person name="Chen C.X."/>
            <person name="Zhang Y.J."/>
            <person name="Gao Z.M."/>
            <person name="Yu Y."/>
            <person name="Chen X.L."/>
            <person name="Chen B."/>
            <person name="Zhang Y.Z."/>
        </authorList>
    </citation>
    <scope>NUCLEOTIDE SEQUENCE [LARGE SCALE GENOMIC DNA]</scope>
    <source>
        <strain evidence="1 2">15-R06ZXC-3</strain>
    </source>
</reference>
<dbReference type="RefSeq" id="WP_368392012.1">
    <property type="nucleotide sequence ID" value="NZ_JBFRYC010000005.1"/>
</dbReference>
<comment type="caution">
    <text evidence="1">The sequence shown here is derived from an EMBL/GenBank/DDBJ whole genome shotgun (WGS) entry which is preliminary data.</text>
</comment>
<protein>
    <submittedName>
        <fullName evidence="1">Uncharacterized protein</fullName>
    </submittedName>
</protein>
<keyword evidence="2" id="KW-1185">Reference proteome</keyword>
<dbReference type="Proteomes" id="UP001557465">
    <property type="component" value="Unassembled WGS sequence"/>
</dbReference>